<dbReference type="Proteomes" id="UP000663882">
    <property type="component" value="Unassembled WGS sequence"/>
</dbReference>
<evidence type="ECO:0008006" key="4">
    <source>
        <dbReference type="Google" id="ProtNLM"/>
    </source>
</evidence>
<comment type="caution">
    <text evidence="1">The sequence shown here is derived from an EMBL/GenBank/DDBJ whole genome shotgun (WGS) entry which is preliminary data.</text>
</comment>
<organism evidence="1 3">
    <name type="scientific">Rotaria sordida</name>
    <dbReference type="NCBI Taxonomy" id="392033"/>
    <lineage>
        <taxon>Eukaryota</taxon>
        <taxon>Metazoa</taxon>
        <taxon>Spiralia</taxon>
        <taxon>Gnathifera</taxon>
        <taxon>Rotifera</taxon>
        <taxon>Eurotatoria</taxon>
        <taxon>Bdelloidea</taxon>
        <taxon>Philodinida</taxon>
        <taxon>Philodinidae</taxon>
        <taxon>Rotaria</taxon>
    </lineage>
</organism>
<dbReference type="Proteomes" id="UP000663823">
    <property type="component" value="Unassembled WGS sequence"/>
</dbReference>
<dbReference type="EMBL" id="CAJOAX010001525">
    <property type="protein sequence ID" value="CAF3723241.1"/>
    <property type="molecule type" value="Genomic_DNA"/>
</dbReference>
<name>A0A814AVP4_9BILA</name>
<sequence length="211" mass="25038">MLNMINEWGDTLIRSIRQHVNKQTYRLEQEYDNEVDYLKQQNQLFINELYIREQTNTTEQIDQLLDRCKALKFELAALEYNQQPIQLIQVTRRESVNIKLDEFNVIERRNKNSGQNSLVDNKREVEYAEDAYRNSYSTTTFANTQQTDTNPSTMNLVNVYKCPTSNDNGQNFVDARDYDLLEKCPTCFMIFPQSMAAYDRSRHVQEHYTDD</sequence>
<dbReference type="EMBL" id="CAJNOO010000365">
    <property type="protein sequence ID" value="CAF0920796.1"/>
    <property type="molecule type" value="Genomic_DNA"/>
</dbReference>
<evidence type="ECO:0000313" key="1">
    <source>
        <dbReference type="EMBL" id="CAF0920796.1"/>
    </source>
</evidence>
<protein>
    <recommendedName>
        <fullName evidence="4">UBZ1-type domain-containing protein</fullName>
    </recommendedName>
</protein>
<evidence type="ECO:0000313" key="2">
    <source>
        <dbReference type="EMBL" id="CAF3723241.1"/>
    </source>
</evidence>
<evidence type="ECO:0000313" key="3">
    <source>
        <dbReference type="Proteomes" id="UP000663882"/>
    </source>
</evidence>
<dbReference type="AlphaFoldDB" id="A0A814AVP4"/>
<dbReference type="OrthoDB" id="10055160at2759"/>
<accession>A0A814AVP4</accession>
<gene>
    <name evidence="2" type="ORF">OTI717_LOCUS13960</name>
    <name evidence="1" type="ORF">RFH988_LOCUS9983</name>
</gene>
<proteinExistence type="predicted"/>
<reference evidence="1" key="1">
    <citation type="submission" date="2021-02" db="EMBL/GenBank/DDBJ databases">
        <authorList>
            <person name="Nowell W R."/>
        </authorList>
    </citation>
    <scope>NUCLEOTIDE SEQUENCE</scope>
</reference>